<evidence type="ECO:0000313" key="3">
    <source>
        <dbReference type="Proteomes" id="UP000264883"/>
    </source>
</evidence>
<keyword evidence="3" id="KW-1185">Reference proteome</keyword>
<dbReference type="Proteomes" id="UP000264883">
    <property type="component" value="Chromosome"/>
</dbReference>
<dbReference type="EMBL" id="CP016786">
    <property type="protein sequence ID" value="ASW44085.1"/>
    <property type="molecule type" value="Genomic_DNA"/>
</dbReference>
<dbReference type="PROSITE" id="PS51782">
    <property type="entry name" value="LYSM"/>
    <property type="match status" value="1"/>
</dbReference>
<dbReference type="PANTHER" id="PTHR33734">
    <property type="entry name" value="LYSM DOMAIN-CONTAINING GPI-ANCHORED PROTEIN 2"/>
    <property type="match status" value="1"/>
</dbReference>
<dbReference type="Pfam" id="PF12673">
    <property type="entry name" value="SipL"/>
    <property type="match status" value="3"/>
</dbReference>
<dbReference type="GO" id="GO:0008932">
    <property type="term" value="F:lytic endotransglycosylase activity"/>
    <property type="evidence" value="ECO:0007669"/>
    <property type="project" value="TreeGrafter"/>
</dbReference>
<dbReference type="SUPFAM" id="SSF54106">
    <property type="entry name" value="LysM domain"/>
    <property type="match status" value="1"/>
</dbReference>
<evidence type="ECO:0000313" key="2">
    <source>
        <dbReference type="EMBL" id="ASW44085.1"/>
    </source>
</evidence>
<dbReference type="CDD" id="cd00118">
    <property type="entry name" value="LysM"/>
    <property type="match status" value="1"/>
</dbReference>
<reference evidence="2 3" key="1">
    <citation type="submission" date="2016-08" db="EMBL/GenBank/DDBJ databases">
        <title>Complete Genome Sequence Of The Indigo Reducing Clostridium isatidis DSM15098.</title>
        <authorList>
            <person name="Little G.T."/>
            <person name="Minton N.P."/>
        </authorList>
    </citation>
    <scope>NUCLEOTIDE SEQUENCE [LARGE SCALE GENOMIC DNA]</scope>
    <source>
        <strain evidence="2 3">DSM 15098</strain>
    </source>
</reference>
<sequence length="527" mass="60563">MSQIDTIKEIVHYEQLLRENSTNHVLKGEYLIRDSQYPDMKEVLGVDATANITNKEILGDKVMVEGNLNYIVFYLPKDDAVLEHPTNKIQSVIFTDKFANYLDLNNDENNTWVDVECEIEHIEANWMNERKVGINGVITLKWQVFKNGEFECVKDIEGKEDIQTLKKEEELTGIKGEKDVDLLGKTMLKVTMDKPEIDEILKCDMNIHKKEIKLVEDKFYVGCYCKIIVLYKSRENNELVHLEDDIYLSKEEEMPGTTQDMIPSIDLKVRDYNYNVELDDLGESRVINIEFMIRGKVKVYTNEKVEMIKDAYSPTSNIEIKREEKNFGDILSIMNTDIMVKDNIKLNNEEGRIEEIVCTSAHPYILDKNIEDDRLKIEGLIKICIIYKVLDEELNYGILNTEVPFSTYVDIKDSNNKLKSVVKSSLENLDTVIEGNSISVRATVGLTIKIYCNKTIETVADVVGGEIEEKEKKASITIYVVGENDTLWELAKEYNTTVADLIKLNDLDEDVEIKEGMKLIIPGRAIF</sequence>
<proteinExistence type="predicted"/>
<dbReference type="KEGG" id="cia:BEN51_11515"/>
<protein>
    <submittedName>
        <fullName evidence="2">Peptidoglycan-binding protein</fullName>
    </submittedName>
</protein>
<dbReference type="InterPro" id="IPR036779">
    <property type="entry name" value="LysM_dom_sf"/>
</dbReference>
<dbReference type="Gene3D" id="3.10.350.10">
    <property type="entry name" value="LysM domain"/>
    <property type="match status" value="1"/>
</dbReference>
<dbReference type="RefSeq" id="WP_119866210.1">
    <property type="nucleotide sequence ID" value="NZ_CP016786.1"/>
</dbReference>
<organism evidence="2 3">
    <name type="scientific">Clostridium isatidis</name>
    <dbReference type="NCBI Taxonomy" id="182773"/>
    <lineage>
        <taxon>Bacteria</taxon>
        <taxon>Bacillati</taxon>
        <taxon>Bacillota</taxon>
        <taxon>Clostridia</taxon>
        <taxon>Eubacteriales</taxon>
        <taxon>Clostridiaceae</taxon>
        <taxon>Clostridium</taxon>
    </lineage>
</organism>
<accession>A0A343JEX7</accession>
<dbReference type="InterPro" id="IPR024300">
    <property type="entry name" value="SipL_SPOCS_dom"/>
</dbReference>
<dbReference type="PANTHER" id="PTHR33734:SF22">
    <property type="entry name" value="MEMBRANE-BOUND LYTIC MUREIN TRANSGLYCOSYLASE D"/>
    <property type="match status" value="1"/>
</dbReference>
<name>A0A343JEX7_9CLOT</name>
<dbReference type="AlphaFoldDB" id="A0A343JEX7"/>
<feature type="domain" description="LysM" evidence="1">
    <location>
        <begin position="477"/>
        <end position="521"/>
    </location>
</feature>
<dbReference type="OrthoDB" id="9779340at2"/>
<dbReference type="Pfam" id="PF01476">
    <property type="entry name" value="LysM"/>
    <property type="match status" value="1"/>
</dbReference>
<dbReference type="InterPro" id="IPR018392">
    <property type="entry name" value="LysM"/>
</dbReference>
<gene>
    <name evidence="2" type="ORF">BEN51_11515</name>
</gene>
<dbReference type="SMART" id="SM00257">
    <property type="entry name" value="LysM"/>
    <property type="match status" value="1"/>
</dbReference>
<evidence type="ECO:0000259" key="1">
    <source>
        <dbReference type="PROSITE" id="PS51782"/>
    </source>
</evidence>